<protein>
    <submittedName>
        <fullName evidence="3">Putative glycosyltransferase family 31 protein</fullName>
    </submittedName>
</protein>
<dbReference type="Proteomes" id="UP000014074">
    <property type="component" value="Unassembled WGS sequence"/>
</dbReference>
<sequence>MLLPQRLTNMRLLPILVVFVVCIFLLTTARFRHSSFVHSISHKLAGDQSKHDEKPLDDKTQKFQPPHAPSERPPLAPGECIPEVEFLRRAELGLSDNIVYSRRCIRPIGTDKVDRDVVANISRPLINHKTTINLTSCSHVEFVPCDHLPLHVPFAYPEEQYDHFVFGVSTTYKRLGDSLPAFAHWLTGTKATLVAVIVDAEKDGEAKNLTALEELYAQSDVILSTAKGNASLTTDQNHFTMLKDILDATTPNTKWVGVLDDDTFFPSLYPLNQALKTYDHTKSLWLGALSEDFGSVRSWGFMAFGGAGIFLTMSLARQLEPYIHQCIAEARLPTGDAILRDCVYDHSTTKLTLVPGLFQHDMHGDVSGFYESGVRPLSLHHWKSWYKEPVDKMAAVTGICGDCFLQRWQFGEDTLFANGYSISLYRNGVESVDLSRMEGSWHPHGPEYDFSVGPLRPKLGKDEKRSYRLKDVQLTETGGFRQIYVYKADWEAGEEMDEVVELLWES</sequence>
<feature type="region of interest" description="Disordered" evidence="1">
    <location>
        <begin position="47"/>
        <end position="76"/>
    </location>
</feature>
<keyword evidence="2" id="KW-0812">Transmembrane</keyword>
<evidence type="ECO:0000313" key="3">
    <source>
        <dbReference type="EMBL" id="EON96176.1"/>
    </source>
</evidence>
<keyword evidence="4" id="KW-1185">Reference proteome</keyword>
<evidence type="ECO:0000256" key="1">
    <source>
        <dbReference type="SAM" id="MobiDB-lite"/>
    </source>
</evidence>
<keyword evidence="2" id="KW-0472">Membrane</keyword>
<dbReference type="PANTHER" id="PTHR10811">
    <property type="entry name" value="FRINGE-RELATED"/>
    <property type="match status" value="1"/>
</dbReference>
<evidence type="ECO:0000256" key="2">
    <source>
        <dbReference type="SAM" id="Phobius"/>
    </source>
</evidence>
<feature type="compositionally biased region" description="Pro residues" evidence="1">
    <location>
        <begin position="66"/>
        <end position="76"/>
    </location>
</feature>
<organism evidence="3 4">
    <name type="scientific">Phaeoacremonium minimum (strain UCR-PA7)</name>
    <name type="common">Esca disease fungus</name>
    <name type="synonym">Togninia minima</name>
    <dbReference type="NCBI Taxonomy" id="1286976"/>
    <lineage>
        <taxon>Eukaryota</taxon>
        <taxon>Fungi</taxon>
        <taxon>Dikarya</taxon>
        <taxon>Ascomycota</taxon>
        <taxon>Pezizomycotina</taxon>
        <taxon>Sordariomycetes</taxon>
        <taxon>Sordariomycetidae</taxon>
        <taxon>Togniniales</taxon>
        <taxon>Togniniaceae</taxon>
        <taxon>Phaeoacremonium</taxon>
    </lineage>
</organism>
<proteinExistence type="predicted"/>
<dbReference type="OrthoDB" id="414175at2759"/>
<evidence type="ECO:0000313" key="4">
    <source>
        <dbReference type="Proteomes" id="UP000014074"/>
    </source>
</evidence>
<dbReference type="KEGG" id="tmn:UCRPA7_8333"/>
<dbReference type="AlphaFoldDB" id="R8BA68"/>
<gene>
    <name evidence="3" type="ORF">UCRPA7_8333</name>
</gene>
<dbReference type="GeneID" id="19329174"/>
<name>R8BA68_PHAM7</name>
<feature type="transmembrane region" description="Helical" evidence="2">
    <location>
        <begin position="12"/>
        <end position="31"/>
    </location>
</feature>
<dbReference type="GO" id="GO:0016740">
    <property type="term" value="F:transferase activity"/>
    <property type="evidence" value="ECO:0007669"/>
    <property type="project" value="UniProtKB-KW"/>
</dbReference>
<dbReference type="EMBL" id="KB933359">
    <property type="protein sequence ID" value="EON96176.1"/>
    <property type="molecule type" value="Genomic_DNA"/>
</dbReference>
<keyword evidence="2" id="KW-1133">Transmembrane helix</keyword>
<keyword evidence="3" id="KW-0808">Transferase</keyword>
<dbReference type="Gene3D" id="3.90.550.50">
    <property type="match status" value="1"/>
</dbReference>
<dbReference type="InterPro" id="IPR006740">
    <property type="entry name" value="DUF604"/>
</dbReference>
<dbReference type="HOGENOM" id="CLU_024640_0_1_1"/>
<dbReference type="Pfam" id="PF04646">
    <property type="entry name" value="DUF604"/>
    <property type="match status" value="1"/>
</dbReference>
<accession>R8BA68</accession>
<feature type="compositionally biased region" description="Basic and acidic residues" evidence="1">
    <location>
        <begin position="47"/>
        <end position="61"/>
    </location>
</feature>
<dbReference type="eggNOG" id="KOG2246">
    <property type="taxonomic scope" value="Eukaryota"/>
</dbReference>
<reference evidence="4" key="1">
    <citation type="journal article" date="2013" name="Genome Announc.">
        <title>Draft genome sequence of the ascomycete Phaeoacremonium aleophilum strain UCR-PA7, a causal agent of the esca disease complex in grapevines.</title>
        <authorList>
            <person name="Blanco-Ulate B."/>
            <person name="Rolshausen P."/>
            <person name="Cantu D."/>
        </authorList>
    </citation>
    <scope>NUCLEOTIDE SEQUENCE [LARGE SCALE GENOMIC DNA]</scope>
    <source>
        <strain evidence="4">UCR-PA7</strain>
    </source>
</reference>
<dbReference type="RefSeq" id="XP_007919039.1">
    <property type="nucleotide sequence ID" value="XM_007920848.1"/>
</dbReference>